<proteinExistence type="predicted"/>
<dbReference type="EMBL" id="LS974619">
    <property type="protein sequence ID" value="CAG7885650.1"/>
    <property type="molecule type" value="Genomic_DNA"/>
</dbReference>
<name>A0A8D9GRR1_BRACM</name>
<dbReference type="AlphaFoldDB" id="A0A8D9GRR1"/>
<organism evidence="1 2">
    <name type="scientific">Brassica campestris</name>
    <name type="common">Field mustard</name>
    <dbReference type="NCBI Taxonomy" id="3711"/>
    <lineage>
        <taxon>Eukaryota</taxon>
        <taxon>Viridiplantae</taxon>
        <taxon>Streptophyta</taxon>
        <taxon>Embryophyta</taxon>
        <taxon>Tracheophyta</taxon>
        <taxon>Spermatophyta</taxon>
        <taxon>Magnoliopsida</taxon>
        <taxon>eudicotyledons</taxon>
        <taxon>Gunneridae</taxon>
        <taxon>Pentapetalae</taxon>
        <taxon>rosids</taxon>
        <taxon>malvids</taxon>
        <taxon>Brassicales</taxon>
        <taxon>Brassicaceae</taxon>
        <taxon>Brassiceae</taxon>
        <taxon>Brassica</taxon>
    </lineage>
</organism>
<evidence type="ECO:0000313" key="1">
    <source>
        <dbReference type="EMBL" id="CAG7885650.1"/>
    </source>
</evidence>
<protein>
    <submittedName>
        <fullName evidence="1">Uncharacterized protein</fullName>
    </submittedName>
</protein>
<dbReference type="Gramene" id="A03p69930.2_BraZ1">
    <property type="protein sequence ID" value="A03p69930.2_BraZ1.CDS.1"/>
    <property type="gene ID" value="A03g69930.2_BraZ1"/>
</dbReference>
<dbReference type="Proteomes" id="UP000694005">
    <property type="component" value="Chromosome A03"/>
</dbReference>
<reference evidence="1 2" key="1">
    <citation type="submission" date="2021-07" db="EMBL/GenBank/DDBJ databases">
        <authorList>
            <consortium name="Genoscope - CEA"/>
            <person name="William W."/>
        </authorList>
    </citation>
    <scope>NUCLEOTIDE SEQUENCE [LARGE SCALE GENOMIC DNA]</scope>
</reference>
<accession>A0A8D9GRR1</accession>
<sequence length="62" mass="7158">MRQTKRKNKKDNNNVVVFIVLLKQYTYAELKKITKSFSHTLGRFGTAYVALHLKMSKNVVGT</sequence>
<gene>
    <name evidence="1" type="ORF">BRAPAZ1V2_A03P69930.2</name>
</gene>
<evidence type="ECO:0000313" key="2">
    <source>
        <dbReference type="Proteomes" id="UP000694005"/>
    </source>
</evidence>